<dbReference type="InterPro" id="IPR048327">
    <property type="entry name" value="Dyp_perox_N"/>
</dbReference>
<comment type="cofactor">
    <cofactor evidence="1">
        <name>heme b</name>
        <dbReference type="ChEBI" id="CHEBI:60344"/>
    </cofactor>
</comment>
<keyword evidence="6 12" id="KW-0560">Oxidoreductase</keyword>
<keyword evidence="3" id="KW-0349">Heme</keyword>
<evidence type="ECO:0000256" key="5">
    <source>
        <dbReference type="ARBA" id="ARBA00022729"/>
    </source>
</evidence>
<organism evidence="12 13">
    <name type="scientific">Nocardia farcinica</name>
    <dbReference type="NCBI Taxonomy" id="37329"/>
    <lineage>
        <taxon>Bacteria</taxon>
        <taxon>Bacillati</taxon>
        <taxon>Actinomycetota</taxon>
        <taxon>Actinomycetes</taxon>
        <taxon>Mycobacteriales</taxon>
        <taxon>Nocardiaceae</taxon>
        <taxon>Nocardia</taxon>
    </lineage>
</organism>
<gene>
    <name evidence="12" type="primary">efeN_2</name>
    <name evidence="12" type="ORF">ERS450000_02571</name>
</gene>
<dbReference type="InterPro" id="IPR006314">
    <property type="entry name" value="Dyp_peroxidase"/>
</dbReference>
<comment type="similarity">
    <text evidence="8">Belongs to the DyP-type peroxidase family.</text>
</comment>
<dbReference type="Proteomes" id="UP000057820">
    <property type="component" value="Chromosome 1"/>
</dbReference>
<feature type="region of interest" description="Disordered" evidence="9">
    <location>
        <begin position="347"/>
        <end position="371"/>
    </location>
</feature>
<dbReference type="Pfam" id="PF04261">
    <property type="entry name" value="Dyp_perox_N"/>
    <property type="match status" value="1"/>
</dbReference>
<dbReference type="InterPro" id="IPR011008">
    <property type="entry name" value="Dimeric_a/b-barrel"/>
</dbReference>
<evidence type="ECO:0000256" key="1">
    <source>
        <dbReference type="ARBA" id="ARBA00001970"/>
    </source>
</evidence>
<evidence type="ECO:0000256" key="7">
    <source>
        <dbReference type="ARBA" id="ARBA00023004"/>
    </source>
</evidence>
<protein>
    <submittedName>
        <fullName evidence="12">Probable deferrochelatase/peroxidase EfeN</fullName>
        <ecNumber evidence="12">1.11.1.-</ecNumber>
    </submittedName>
</protein>
<dbReference type="SUPFAM" id="SSF54909">
    <property type="entry name" value="Dimeric alpha+beta barrel"/>
    <property type="match status" value="1"/>
</dbReference>
<evidence type="ECO:0000256" key="6">
    <source>
        <dbReference type="ARBA" id="ARBA00023002"/>
    </source>
</evidence>
<keyword evidence="7" id="KW-0408">Iron</keyword>
<sequence length="433" mass="45848">MSESTTVGSNSGVSRRALFGGALLAAGAASAGVAVGRRGGSETSASAIEPFQGPHQAGIATALQSTALFLACDMARPDRAALRDLLASWTEAARALTAGARVPDTASTPPGFSAHTDFATGLAPARLTITLGLGPGIFDDRFGLADHRPRHLHPLPAFAGDALNPAWSGGDVLAQICADDPQIVSHAFRTLRARMPGLARMRWTQQGFLGLPADRGTPRNMFGHKDGTANPRPGTPEFDRTVWVDSPDEPAWFHGGSYLVFRKIRMKVADWDQLSPAEQDRVIGRRRADGAPMNGGGEFDPIDLDARSPDGEPRTPANAHVRLVHGIPMLRRSYNYDYGVLIANAGGSPDPTPELPHTHAPGTPEHSHGGHSTLDVGLLFAAYMNNPPEQFIRAQHALATDRMNALVQHTGSAFFAVPPGVGESGHLAAELVR</sequence>
<dbReference type="InterPro" id="IPR048328">
    <property type="entry name" value="Dyp_perox_C"/>
</dbReference>
<dbReference type="PANTHER" id="PTHR30521">
    <property type="entry name" value="DEFERROCHELATASE/PEROXIDASE"/>
    <property type="match status" value="1"/>
</dbReference>
<dbReference type="EMBL" id="LN868938">
    <property type="protein sequence ID" value="CRY77753.1"/>
    <property type="molecule type" value="Genomic_DNA"/>
</dbReference>
<evidence type="ECO:0000256" key="9">
    <source>
        <dbReference type="SAM" id="MobiDB-lite"/>
    </source>
</evidence>
<dbReference type="PANTHER" id="PTHR30521:SF4">
    <property type="entry name" value="DEFERROCHELATASE"/>
    <property type="match status" value="1"/>
</dbReference>
<dbReference type="Pfam" id="PF20628">
    <property type="entry name" value="Dyp_perox_C"/>
    <property type="match status" value="1"/>
</dbReference>
<feature type="domain" description="Dyp-type peroxidase C-terminal" evidence="11">
    <location>
        <begin position="217"/>
        <end position="421"/>
    </location>
</feature>
<reference evidence="13" key="1">
    <citation type="submission" date="2015-03" db="EMBL/GenBank/DDBJ databases">
        <authorList>
            <consortium name="Pathogen Informatics"/>
        </authorList>
    </citation>
    <scope>NUCLEOTIDE SEQUENCE [LARGE SCALE GENOMIC DNA]</scope>
    <source>
        <strain evidence="13">NCTC11134</strain>
    </source>
</reference>
<dbReference type="PROSITE" id="PS51404">
    <property type="entry name" value="DYP_PEROXIDASE"/>
    <property type="match status" value="1"/>
</dbReference>
<evidence type="ECO:0000313" key="12">
    <source>
        <dbReference type="EMBL" id="CRY77753.1"/>
    </source>
</evidence>
<dbReference type="RefSeq" id="WP_060592712.1">
    <property type="nucleotide sequence ID" value="NZ_CP031418.1"/>
</dbReference>
<feature type="domain" description="Dyp-type peroxidase N-terminal" evidence="10">
    <location>
        <begin position="56"/>
        <end position="208"/>
    </location>
</feature>
<evidence type="ECO:0000313" key="13">
    <source>
        <dbReference type="Proteomes" id="UP000057820"/>
    </source>
</evidence>
<evidence type="ECO:0000256" key="8">
    <source>
        <dbReference type="ARBA" id="ARBA00025737"/>
    </source>
</evidence>
<name>A0A0H5NQT9_NOCFR</name>
<evidence type="ECO:0000259" key="11">
    <source>
        <dbReference type="Pfam" id="PF20628"/>
    </source>
</evidence>
<evidence type="ECO:0000256" key="3">
    <source>
        <dbReference type="ARBA" id="ARBA00022617"/>
    </source>
</evidence>
<accession>A0A0H5NQT9</accession>
<dbReference type="GO" id="GO:0004601">
    <property type="term" value="F:peroxidase activity"/>
    <property type="evidence" value="ECO:0007669"/>
    <property type="project" value="UniProtKB-KW"/>
</dbReference>
<evidence type="ECO:0000259" key="10">
    <source>
        <dbReference type="Pfam" id="PF04261"/>
    </source>
</evidence>
<keyword evidence="4" id="KW-0479">Metal-binding</keyword>
<evidence type="ECO:0000256" key="4">
    <source>
        <dbReference type="ARBA" id="ARBA00022723"/>
    </source>
</evidence>
<dbReference type="NCBIfam" id="TIGR01413">
    <property type="entry name" value="Dyp_perox_fam"/>
    <property type="match status" value="1"/>
</dbReference>
<dbReference type="AlphaFoldDB" id="A0A0H5NQT9"/>
<dbReference type="PROSITE" id="PS51318">
    <property type="entry name" value="TAT"/>
    <property type="match status" value="1"/>
</dbReference>
<proteinExistence type="inferred from homology"/>
<dbReference type="GO" id="GO:0020037">
    <property type="term" value="F:heme binding"/>
    <property type="evidence" value="ECO:0007669"/>
    <property type="project" value="InterPro"/>
</dbReference>
<dbReference type="InterPro" id="IPR006311">
    <property type="entry name" value="TAT_signal"/>
</dbReference>
<evidence type="ECO:0000256" key="2">
    <source>
        <dbReference type="ARBA" id="ARBA00022559"/>
    </source>
</evidence>
<keyword evidence="2 12" id="KW-0575">Peroxidase</keyword>
<dbReference type="KEGG" id="nfr:ERS450000_02571"/>
<keyword evidence="5" id="KW-0732">Signal</keyword>
<dbReference type="GO" id="GO:0005829">
    <property type="term" value="C:cytosol"/>
    <property type="evidence" value="ECO:0007669"/>
    <property type="project" value="TreeGrafter"/>
</dbReference>
<dbReference type="EC" id="1.11.1.-" evidence="12"/>
<dbReference type="GO" id="GO:0046872">
    <property type="term" value="F:metal ion binding"/>
    <property type="evidence" value="ECO:0007669"/>
    <property type="project" value="UniProtKB-KW"/>
</dbReference>